<sequence length="94" mass="10529">MSETALQVMLPPEYDEQLKKHIASVLNEVVTSVRRQTAIDSPWLSSKAAIAKWLGLSDGTLTILIKSGLPVHYLPNVDKTVGNKREITEWMLKQ</sequence>
<gene>
    <name evidence="1" type="ORF">H9875_06895</name>
</gene>
<evidence type="ECO:0000313" key="2">
    <source>
        <dbReference type="Proteomes" id="UP000886822"/>
    </source>
</evidence>
<protein>
    <submittedName>
        <fullName evidence="1">Uncharacterized protein</fullName>
    </submittedName>
</protein>
<accession>A0A9D1QT51</accession>
<evidence type="ECO:0000313" key="1">
    <source>
        <dbReference type="EMBL" id="HIW72339.1"/>
    </source>
</evidence>
<proteinExistence type="predicted"/>
<organism evidence="1 2">
    <name type="scientific">Candidatus Levilactobacillus faecigallinarum</name>
    <dbReference type="NCBI Taxonomy" id="2838638"/>
    <lineage>
        <taxon>Bacteria</taxon>
        <taxon>Bacillati</taxon>
        <taxon>Bacillota</taxon>
        <taxon>Bacilli</taxon>
        <taxon>Lactobacillales</taxon>
        <taxon>Lactobacillaceae</taxon>
        <taxon>Levilactobacillus</taxon>
    </lineage>
</organism>
<comment type="caution">
    <text evidence="1">The sequence shown here is derived from an EMBL/GenBank/DDBJ whole genome shotgun (WGS) entry which is preliminary data.</text>
</comment>
<reference evidence="1" key="1">
    <citation type="journal article" date="2021" name="PeerJ">
        <title>Extensive microbial diversity within the chicken gut microbiome revealed by metagenomics and culture.</title>
        <authorList>
            <person name="Gilroy R."/>
            <person name="Ravi A."/>
            <person name="Getino M."/>
            <person name="Pursley I."/>
            <person name="Horton D.L."/>
            <person name="Alikhan N.F."/>
            <person name="Baker D."/>
            <person name="Gharbi K."/>
            <person name="Hall N."/>
            <person name="Watson M."/>
            <person name="Adriaenssens E.M."/>
            <person name="Foster-Nyarko E."/>
            <person name="Jarju S."/>
            <person name="Secka A."/>
            <person name="Antonio M."/>
            <person name="Oren A."/>
            <person name="Chaudhuri R.R."/>
            <person name="La Ragione R."/>
            <person name="Hildebrand F."/>
            <person name="Pallen M.J."/>
        </authorList>
    </citation>
    <scope>NUCLEOTIDE SEQUENCE</scope>
    <source>
        <strain evidence="1">CHK173-259</strain>
    </source>
</reference>
<dbReference type="EMBL" id="DXGJ01000052">
    <property type="protein sequence ID" value="HIW72339.1"/>
    <property type="molecule type" value="Genomic_DNA"/>
</dbReference>
<dbReference type="AlphaFoldDB" id="A0A9D1QT51"/>
<dbReference type="Proteomes" id="UP000886822">
    <property type="component" value="Unassembled WGS sequence"/>
</dbReference>
<reference evidence="1" key="2">
    <citation type="submission" date="2021-04" db="EMBL/GenBank/DDBJ databases">
        <authorList>
            <person name="Gilroy R."/>
        </authorList>
    </citation>
    <scope>NUCLEOTIDE SEQUENCE</scope>
    <source>
        <strain evidence="1">CHK173-259</strain>
    </source>
</reference>
<name>A0A9D1QT51_9LACO</name>